<organism evidence="1 2">
    <name type="scientific">Auriscalpium vulgare</name>
    <dbReference type="NCBI Taxonomy" id="40419"/>
    <lineage>
        <taxon>Eukaryota</taxon>
        <taxon>Fungi</taxon>
        <taxon>Dikarya</taxon>
        <taxon>Basidiomycota</taxon>
        <taxon>Agaricomycotina</taxon>
        <taxon>Agaricomycetes</taxon>
        <taxon>Russulales</taxon>
        <taxon>Auriscalpiaceae</taxon>
        <taxon>Auriscalpium</taxon>
    </lineage>
</organism>
<reference evidence="1" key="1">
    <citation type="submission" date="2021-02" db="EMBL/GenBank/DDBJ databases">
        <authorList>
            <consortium name="DOE Joint Genome Institute"/>
            <person name="Ahrendt S."/>
            <person name="Looney B.P."/>
            <person name="Miyauchi S."/>
            <person name="Morin E."/>
            <person name="Drula E."/>
            <person name="Courty P.E."/>
            <person name="Chicoki N."/>
            <person name="Fauchery L."/>
            <person name="Kohler A."/>
            <person name="Kuo A."/>
            <person name="Labutti K."/>
            <person name="Pangilinan J."/>
            <person name="Lipzen A."/>
            <person name="Riley R."/>
            <person name="Andreopoulos W."/>
            <person name="He G."/>
            <person name="Johnson J."/>
            <person name="Barry K.W."/>
            <person name="Grigoriev I.V."/>
            <person name="Nagy L."/>
            <person name="Hibbett D."/>
            <person name="Henrissat B."/>
            <person name="Matheny P.B."/>
            <person name="Labbe J."/>
            <person name="Martin F."/>
        </authorList>
    </citation>
    <scope>NUCLEOTIDE SEQUENCE</scope>
    <source>
        <strain evidence="1">FP105234-sp</strain>
    </source>
</reference>
<keyword evidence="2" id="KW-1185">Reference proteome</keyword>
<dbReference type="Proteomes" id="UP000814033">
    <property type="component" value="Unassembled WGS sequence"/>
</dbReference>
<gene>
    <name evidence="1" type="ORF">FA95DRAFT_1572632</name>
</gene>
<sequence>MSRSMARPRNAFFSPIDDGRADSSCFSEPDFSSLEDFNVSTPTSDMSFEQSYMTDTTGRMLESSMLGPLPQDLRPPRAKIGLLPSHSMPAANPAAAVQPNIGYRPRRLPGLRHTPLTYTPSVNSGTPTPVALPSPHSNSPRLPPPSTVSLHSNSPRLPPPSIVLYETGSSAGDIWFAPPEAWPAGWCPHQCQTPGASTQASHPADLVAAVRRNAPQPEAERRGRSGDCCIEVPSLDVSYRRDTATVVIPRSSSHEWYAVTVGRRVGVTSSSIFDFDRSHEGIRYCYSR</sequence>
<name>A0ACB8RSY6_9AGAM</name>
<reference evidence="1" key="2">
    <citation type="journal article" date="2022" name="New Phytol.">
        <title>Evolutionary transition to the ectomycorrhizal habit in the genomes of a hyperdiverse lineage of mushroom-forming fungi.</title>
        <authorList>
            <person name="Looney B."/>
            <person name="Miyauchi S."/>
            <person name="Morin E."/>
            <person name="Drula E."/>
            <person name="Courty P.E."/>
            <person name="Kohler A."/>
            <person name="Kuo A."/>
            <person name="LaButti K."/>
            <person name="Pangilinan J."/>
            <person name="Lipzen A."/>
            <person name="Riley R."/>
            <person name="Andreopoulos W."/>
            <person name="He G."/>
            <person name="Johnson J."/>
            <person name="Nolan M."/>
            <person name="Tritt A."/>
            <person name="Barry K.W."/>
            <person name="Grigoriev I.V."/>
            <person name="Nagy L.G."/>
            <person name="Hibbett D."/>
            <person name="Henrissat B."/>
            <person name="Matheny P.B."/>
            <person name="Labbe J."/>
            <person name="Martin F.M."/>
        </authorList>
    </citation>
    <scope>NUCLEOTIDE SEQUENCE</scope>
    <source>
        <strain evidence="1">FP105234-sp</strain>
    </source>
</reference>
<evidence type="ECO:0000313" key="2">
    <source>
        <dbReference type="Proteomes" id="UP000814033"/>
    </source>
</evidence>
<dbReference type="EMBL" id="MU275908">
    <property type="protein sequence ID" value="KAI0047218.1"/>
    <property type="molecule type" value="Genomic_DNA"/>
</dbReference>
<protein>
    <submittedName>
        <fullName evidence="1">Uncharacterized protein</fullName>
    </submittedName>
</protein>
<proteinExistence type="predicted"/>
<evidence type="ECO:0000313" key="1">
    <source>
        <dbReference type="EMBL" id="KAI0047218.1"/>
    </source>
</evidence>
<accession>A0ACB8RSY6</accession>
<comment type="caution">
    <text evidence="1">The sequence shown here is derived from an EMBL/GenBank/DDBJ whole genome shotgun (WGS) entry which is preliminary data.</text>
</comment>